<dbReference type="GO" id="GO:0016020">
    <property type="term" value="C:membrane"/>
    <property type="evidence" value="ECO:0007669"/>
    <property type="project" value="UniProtKB-SubCell"/>
</dbReference>
<feature type="transmembrane region" description="Helical" evidence="6">
    <location>
        <begin position="535"/>
        <end position="556"/>
    </location>
</feature>
<keyword evidence="9" id="KW-1185">Reference proteome</keyword>
<dbReference type="Proteomes" id="UP000812966">
    <property type="component" value="Unassembled WGS sequence"/>
</dbReference>
<feature type="transmembrane region" description="Helical" evidence="6">
    <location>
        <begin position="459"/>
        <end position="482"/>
    </location>
</feature>
<feature type="transmembrane region" description="Helical" evidence="6">
    <location>
        <begin position="138"/>
        <end position="158"/>
    </location>
</feature>
<dbReference type="InterPro" id="IPR036259">
    <property type="entry name" value="MFS_trans_sf"/>
</dbReference>
<feature type="transmembrane region" description="Helical" evidence="6">
    <location>
        <begin position="324"/>
        <end position="344"/>
    </location>
</feature>
<feature type="transmembrane region" description="Helical" evidence="6">
    <location>
        <begin position="101"/>
        <end position="126"/>
    </location>
</feature>
<dbReference type="EMBL" id="JABELV010000132">
    <property type="protein sequence ID" value="KAG7529887.1"/>
    <property type="molecule type" value="Genomic_DNA"/>
</dbReference>
<dbReference type="InterPro" id="IPR011701">
    <property type="entry name" value="MFS"/>
</dbReference>
<comment type="subcellular location">
    <subcellularLocation>
        <location evidence="1">Membrane</location>
        <topology evidence="1">Multi-pass membrane protein</topology>
    </subcellularLocation>
</comment>
<feature type="transmembrane region" description="Helical" evidence="6">
    <location>
        <begin position="400"/>
        <end position="417"/>
    </location>
</feature>
<dbReference type="Pfam" id="PF07690">
    <property type="entry name" value="MFS_1"/>
    <property type="match status" value="1"/>
</dbReference>
<evidence type="ECO:0000256" key="2">
    <source>
        <dbReference type="ARBA" id="ARBA00022448"/>
    </source>
</evidence>
<evidence type="ECO:0000256" key="3">
    <source>
        <dbReference type="ARBA" id="ARBA00022692"/>
    </source>
</evidence>
<dbReference type="InterPro" id="IPR020846">
    <property type="entry name" value="MFS_dom"/>
</dbReference>
<keyword evidence="2" id="KW-0813">Transport</keyword>
<dbReference type="AlphaFoldDB" id="A0A8K0NNA9"/>
<feature type="transmembrane region" description="Helical" evidence="6">
    <location>
        <begin position="254"/>
        <end position="274"/>
    </location>
</feature>
<feature type="transmembrane region" description="Helical" evidence="6">
    <location>
        <begin position="429"/>
        <end position="447"/>
    </location>
</feature>
<feature type="transmembrane region" description="Helical" evidence="6">
    <location>
        <begin position="295"/>
        <end position="312"/>
    </location>
</feature>
<evidence type="ECO:0000256" key="1">
    <source>
        <dbReference type="ARBA" id="ARBA00004141"/>
    </source>
</evidence>
<dbReference type="PANTHER" id="PTHR42718:SF9">
    <property type="entry name" value="MAJOR FACILITATOR SUPERFAMILY MULTIDRUG TRANSPORTER MFSC"/>
    <property type="match status" value="1"/>
</dbReference>
<keyword evidence="5 6" id="KW-0472">Membrane</keyword>
<evidence type="ECO:0000256" key="4">
    <source>
        <dbReference type="ARBA" id="ARBA00022989"/>
    </source>
</evidence>
<feature type="transmembrane region" description="Helical" evidence="6">
    <location>
        <begin position="165"/>
        <end position="184"/>
    </location>
</feature>
<accession>A0A8K0NNA9</accession>
<feature type="transmembrane region" description="Helical" evidence="6">
    <location>
        <begin position="494"/>
        <end position="515"/>
    </location>
</feature>
<dbReference type="Gene3D" id="1.20.1250.20">
    <property type="entry name" value="MFS general substrate transporter like domains"/>
    <property type="match status" value="1"/>
</dbReference>
<evidence type="ECO:0000259" key="7">
    <source>
        <dbReference type="PROSITE" id="PS50850"/>
    </source>
</evidence>
<evidence type="ECO:0000256" key="6">
    <source>
        <dbReference type="SAM" id="Phobius"/>
    </source>
</evidence>
<feature type="transmembrane region" description="Helical" evidence="6">
    <location>
        <begin position="365"/>
        <end position="388"/>
    </location>
</feature>
<keyword evidence="4 6" id="KW-1133">Transmembrane helix</keyword>
<dbReference type="PANTHER" id="PTHR42718">
    <property type="entry name" value="MAJOR FACILITATOR SUPERFAMILY MULTIDRUG TRANSPORTER MFSC"/>
    <property type="match status" value="1"/>
</dbReference>
<dbReference type="PROSITE" id="PS50850">
    <property type="entry name" value="MFS"/>
    <property type="match status" value="1"/>
</dbReference>
<feature type="transmembrane region" description="Helical" evidence="6">
    <location>
        <begin position="225"/>
        <end position="248"/>
    </location>
</feature>
<organism evidence="8 9">
    <name type="scientific">Filobasidium floriforme</name>
    <dbReference type="NCBI Taxonomy" id="5210"/>
    <lineage>
        <taxon>Eukaryota</taxon>
        <taxon>Fungi</taxon>
        <taxon>Dikarya</taxon>
        <taxon>Basidiomycota</taxon>
        <taxon>Agaricomycotina</taxon>
        <taxon>Tremellomycetes</taxon>
        <taxon>Filobasidiales</taxon>
        <taxon>Filobasidiaceae</taxon>
        <taxon>Filobasidium</taxon>
    </lineage>
</organism>
<dbReference type="GO" id="GO:0022857">
    <property type="term" value="F:transmembrane transporter activity"/>
    <property type="evidence" value="ECO:0007669"/>
    <property type="project" value="InterPro"/>
</dbReference>
<comment type="caution">
    <text evidence="8">The sequence shown here is derived from an EMBL/GenBank/DDBJ whole genome shotgun (WGS) entry which is preliminary data.</text>
</comment>
<evidence type="ECO:0000313" key="9">
    <source>
        <dbReference type="Proteomes" id="UP000812966"/>
    </source>
</evidence>
<sequence length="575" mass="61920">MDTISSPASSKVSSLFGSRSVSLTHLPATAYHHDQDQEKISGDRHEGFGVDLENHDRFVNKRECEGEDVHHGSISTQEQVQGSDHDPIPTYPSVTRQWSTLLVLNLAMMIDVVSGSALFVVVTHTAGDLGLSGPDATWILNAYIITFAAFQLSAGRLADLSSAGWVFVIGIGTVATLNLVLSFLNDPIAFLILRAVQGMGAAMTIPSSYNITVRTFPEGKQRNRAIAILGLVGSVSFSLGVVIGGLFETISWRWLFRTLSIISFVATGAALLVVPRNRTVSGLSVREILWRMDPVGLLLSVGAIILLVLALTSGPEYGWNDPRFAASLPVSILGFVGFFVWEAKGRNDTNAMLPSSIWKTPGTKALVFLCLAPFTFWTTTAFGFPNYWQQTLGRTALNSAIRLLPIGLAALFTSIVIQLKPKLLVAKRWLIFATLSLVPVALILYVFGDGGDGNRYWAYYIPAFVIGSSMCQYAFLAINVTVITSVPPVKGGVAGALMSVVMQLGNAVGLAIQAACLPDRGGHAVGRPWQDFQTGYWAIFGWIVGSIVVCGGSLLYTARRRGLPEVVVREGVAVL</sequence>
<protein>
    <recommendedName>
        <fullName evidence="7">Major facilitator superfamily (MFS) profile domain-containing protein</fullName>
    </recommendedName>
</protein>
<dbReference type="SUPFAM" id="SSF103473">
    <property type="entry name" value="MFS general substrate transporter"/>
    <property type="match status" value="1"/>
</dbReference>
<proteinExistence type="predicted"/>
<reference evidence="8" key="1">
    <citation type="submission" date="2020-04" db="EMBL/GenBank/DDBJ databases">
        <title>Analysis of mating type loci in Filobasidium floriforme.</title>
        <authorList>
            <person name="Nowrousian M."/>
        </authorList>
    </citation>
    <scope>NUCLEOTIDE SEQUENCE</scope>
    <source>
        <strain evidence="8">CBS 6242</strain>
    </source>
</reference>
<evidence type="ECO:0000256" key="5">
    <source>
        <dbReference type="ARBA" id="ARBA00023136"/>
    </source>
</evidence>
<feature type="transmembrane region" description="Helical" evidence="6">
    <location>
        <begin position="190"/>
        <end position="213"/>
    </location>
</feature>
<name>A0A8K0NNA9_9TREE</name>
<evidence type="ECO:0000313" key="8">
    <source>
        <dbReference type="EMBL" id="KAG7529887.1"/>
    </source>
</evidence>
<gene>
    <name evidence="8" type="ORF">FFLO_05335</name>
</gene>
<feature type="domain" description="Major facilitator superfamily (MFS) profile" evidence="7">
    <location>
        <begin position="100"/>
        <end position="563"/>
    </location>
</feature>
<keyword evidence="3 6" id="KW-0812">Transmembrane</keyword>